<dbReference type="InterPro" id="IPR036915">
    <property type="entry name" value="Cyclin-like_sf"/>
</dbReference>
<feature type="domain" description="Cyclin-like" evidence="6">
    <location>
        <begin position="477"/>
        <end position="561"/>
    </location>
</feature>
<evidence type="ECO:0000256" key="3">
    <source>
        <dbReference type="ARBA" id="ARBA00023306"/>
    </source>
</evidence>
<dbReference type="SMART" id="SM01332">
    <property type="entry name" value="Cyclin_C"/>
    <property type="match status" value="1"/>
</dbReference>
<evidence type="ECO:0000256" key="1">
    <source>
        <dbReference type="ARBA" id="ARBA00022618"/>
    </source>
</evidence>
<dbReference type="InterPro" id="IPR006671">
    <property type="entry name" value="Cyclin_N"/>
</dbReference>
<reference evidence="8" key="1">
    <citation type="submission" date="2020-11" db="EMBL/GenBank/DDBJ databases">
        <authorList>
            <person name="Tran Van P."/>
        </authorList>
    </citation>
    <scope>NUCLEOTIDE SEQUENCE</scope>
</reference>
<dbReference type="InterPro" id="IPR039361">
    <property type="entry name" value="Cyclin"/>
</dbReference>
<dbReference type="FunFam" id="1.10.472.10:FF:000001">
    <property type="entry name" value="G2/mitotic-specific cyclin"/>
    <property type="match status" value="1"/>
</dbReference>
<dbReference type="InterPro" id="IPR004367">
    <property type="entry name" value="Cyclin_C-dom"/>
</dbReference>
<dbReference type="GO" id="GO:0051301">
    <property type="term" value="P:cell division"/>
    <property type="evidence" value="ECO:0007669"/>
    <property type="project" value="UniProtKB-KW"/>
</dbReference>
<proteinExistence type="inferred from homology"/>
<dbReference type="InterPro" id="IPR013763">
    <property type="entry name" value="Cyclin-like_dom"/>
</dbReference>
<dbReference type="EMBL" id="OE000078">
    <property type="protein sequence ID" value="CAD7452336.1"/>
    <property type="molecule type" value="Genomic_DNA"/>
</dbReference>
<dbReference type="Gene3D" id="1.10.472.10">
    <property type="entry name" value="Cyclin-like"/>
    <property type="match status" value="2"/>
</dbReference>
<comment type="similarity">
    <text evidence="4">Belongs to the cyclin family.</text>
</comment>
<dbReference type="GO" id="GO:0005634">
    <property type="term" value="C:nucleus"/>
    <property type="evidence" value="ECO:0007669"/>
    <property type="project" value="UniProtKB-ARBA"/>
</dbReference>
<evidence type="ECO:0000259" key="6">
    <source>
        <dbReference type="SMART" id="SM00385"/>
    </source>
</evidence>
<organism evidence="8">
    <name type="scientific">Timema tahoe</name>
    <dbReference type="NCBI Taxonomy" id="61484"/>
    <lineage>
        <taxon>Eukaryota</taxon>
        <taxon>Metazoa</taxon>
        <taxon>Ecdysozoa</taxon>
        <taxon>Arthropoda</taxon>
        <taxon>Hexapoda</taxon>
        <taxon>Insecta</taxon>
        <taxon>Pterygota</taxon>
        <taxon>Neoptera</taxon>
        <taxon>Polyneoptera</taxon>
        <taxon>Phasmatodea</taxon>
        <taxon>Timematodea</taxon>
        <taxon>Timematoidea</taxon>
        <taxon>Timematidae</taxon>
        <taxon>Timema</taxon>
    </lineage>
</organism>
<evidence type="ECO:0000313" key="8">
    <source>
        <dbReference type="EMBL" id="CAD7452336.1"/>
    </source>
</evidence>
<name>A0A7R9FFS3_9NEOP</name>
<evidence type="ECO:0000256" key="2">
    <source>
        <dbReference type="ARBA" id="ARBA00023127"/>
    </source>
</evidence>
<sequence length="695" mass="77774">MAPTRLKVNKTEPAKKGITTRSRNLGTADTSVKAIDEKIKRKANSPPKDKETKRSAFGDITNTLALLRPLDGTLLISSRSWDVKLLTALGRQALALLKALGRQALALLKALGRQALALLKALGRQRTLDLSGNFGASIHVKAINKSVVVDLKQQPKHVTYHENCAPVFKFNPFKASNIKFPKVAINHMGPVAKTRQSQINKVEHSIGPKIQFPEIKPRSSVAPAHKKTLIKARNSSSKSIEHDANVLSVNSSKHKRSSVENKTLSDEKLKLGRCVVSLNKIEVDTGIKACVKVSKQVKVKSVVESSTAVSKTVKVVQLELNAEAKDVVTLRSETLEITKKVKEVTLTSNSVETLYENDKCSAEAEQQPSLLNEDASGSSLYVSASEDIIDDKRLTRSATKQAEQLDTQISTSVPVIRLPLGVEDFDEECQNDPCQASIYAMDIFNYLKEREASFPIDQNYMSRQPRLTPSMRTVLVDWLVEIQESFELNHETLYLAVKMVDLFLTKAMVEKDDLQLVGAAAAFVSAKFDERLPPVIDDFLYICDGAYTRNELLAMEIKLLKTLDFDLGVPLSYRFLRRFARCAKTSMPTLTLARYILELSLMDYTLISCSDSKMAAAALLLALKMRFISEWTPTLEYYSGYKLEDIKSLVYRLNEMLHKRKDRDSLSTVVNKYKHRLLMRSVYQMVQATLTSRRA</sequence>
<dbReference type="CDD" id="cd20508">
    <property type="entry name" value="CYCLIN_CCNB3_rpt1"/>
    <property type="match status" value="1"/>
</dbReference>
<evidence type="ECO:0008006" key="9">
    <source>
        <dbReference type="Google" id="ProtNLM"/>
    </source>
</evidence>
<feature type="region of interest" description="Disordered" evidence="5">
    <location>
        <begin position="1"/>
        <end position="27"/>
    </location>
</feature>
<feature type="domain" description="Cyclin-like" evidence="6">
    <location>
        <begin position="574"/>
        <end position="658"/>
    </location>
</feature>
<evidence type="ECO:0000259" key="7">
    <source>
        <dbReference type="SMART" id="SM01332"/>
    </source>
</evidence>
<keyword evidence="1" id="KW-0132">Cell division</keyword>
<dbReference type="Pfam" id="PF02984">
    <property type="entry name" value="Cyclin_C"/>
    <property type="match status" value="1"/>
</dbReference>
<feature type="domain" description="Cyclin C-terminal" evidence="7">
    <location>
        <begin position="570"/>
        <end position="688"/>
    </location>
</feature>
<dbReference type="SMART" id="SM00385">
    <property type="entry name" value="CYCLIN"/>
    <property type="match status" value="2"/>
</dbReference>
<keyword evidence="3" id="KW-0131">Cell cycle</keyword>
<dbReference type="Pfam" id="PF00134">
    <property type="entry name" value="Cyclin_N"/>
    <property type="match status" value="1"/>
</dbReference>
<keyword evidence="2 4" id="KW-0195">Cyclin</keyword>
<gene>
    <name evidence="8" type="ORF">TTEB3V08_LOCUS519</name>
</gene>
<accession>A0A7R9FFS3</accession>
<dbReference type="SUPFAM" id="SSF47954">
    <property type="entry name" value="Cyclin-like"/>
    <property type="match status" value="2"/>
</dbReference>
<evidence type="ECO:0000256" key="4">
    <source>
        <dbReference type="RuleBase" id="RU000383"/>
    </source>
</evidence>
<protein>
    <recommendedName>
        <fullName evidence="9">G2/mitotic-specific cyclin-B3</fullName>
    </recommendedName>
</protein>
<evidence type="ECO:0000256" key="5">
    <source>
        <dbReference type="SAM" id="MobiDB-lite"/>
    </source>
</evidence>
<dbReference type="AlphaFoldDB" id="A0A7R9FFS3"/>
<dbReference type="PANTHER" id="PTHR10177">
    <property type="entry name" value="CYCLINS"/>
    <property type="match status" value="1"/>
</dbReference>